<dbReference type="Pfam" id="PF01433">
    <property type="entry name" value="Peptidase_M1"/>
    <property type="match status" value="1"/>
</dbReference>
<keyword evidence="7" id="KW-0645">Protease</keyword>
<feature type="domain" description="Peptidase M1 alanyl aminopeptidase Ig-like fold" evidence="14">
    <location>
        <begin position="431"/>
        <end position="532"/>
    </location>
</feature>
<reference evidence="17 18" key="1">
    <citation type="journal article" date="2014" name="Genome Announc.">
        <title>Complete Genome Sequence of Hyphomicrobium nitrativorans Strain NL23, a Denitrifying Bacterium Isolated from Biofilm of a Methanol-Fed Denitrification System Treating Seawater at the Montreal Biodome.</title>
        <authorList>
            <person name="Martineau C."/>
            <person name="Villeneuve C."/>
            <person name="Mauffrey F."/>
            <person name="Villemur R."/>
        </authorList>
    </citation>
    <scope>NUCLEOTIDE SEQUENCE [LARGE SCALE GENOMIC DNA]</scope>
    <source>
        <strain evidence="17">NL23</strain>
    </source>
</reference>
<dbReference type="Pfam" id="PF17432">
    <property type="entry name" value="DUF3458_C"/>
    <property type="match status" value="1"/>
</dbReference>
<dbReference type="GO" id="GO:0008237">
    <property type="term" value="F:metallopeptidase activity"/>
    <property type="evidence" value="ECO:0007669"/>
    <property type="project" value="UniProtKB-UniRule"/>
</dbReference>
<evidence type="ECO:0000259" key="15">
    <source>
        <dbReference type="Pfam" id="PF17432"/>
    </source>
</evidence>
<proteinExistence type="inferred from homology"/>
<evidence type="ECO:0000256" key="11">
    <source>
        <dbReference type="ARBA" id="ARBA00023049"/>
    </source>
</evidence>
<dbReference type="MEROPS" id="M01.005"/>
<dbReference type="GO" id="GO:0016285">
    <property type="term" value="F:alanyl aminopeptidase activity"/>
    <property type="evidence" value="ECO:0007669"/>
    <property type="project" value="UniProtKB-EC"/>
</dbReference>
<name>V5SGD8_9HYPH</name>
<dbReference type="PATRIC" id="fig|1029756.8.peg.2569"/>
<dbReference type="Gene3D" id="2.60.40.1730">
    <property type="entry name" value="tricorn interacting facor f3 domain"/>
    <property type="match status" value="1"/>
</dbReference>
<sequence>MDHVDLDVALDPEATRVKAQLKIRRNPAAEKGAAALALDGEHLVLDAITLDGKPLPERAYDLTETELVIHKVPARPFTLSVETTIDPEANKALQGLYRSRGVFCTQCEAEGFRRITFFPDRPDVLATYTCRIEADRATAPILLANGNPVERGRLKGGRHFAVWHDPHPKPSYLFALVGGDLGRIGSTFKTASGRKVDLNIYVEHGKEERAAWAMDSLKRSMRWDEVRFGREYDLEVFNIVAVSDFNMGAMENKGLNIFNDRLVLASPETATDDAFGRIESVVAHEYFHNWTGNRITCRDWFQLCLKEGLTVYRDQEFSADERSATVQRIQDVRTLRATQFAEDAGPLAHPVRPESYIEINNFYTATVYEKGAELVRMIETILGRDAFRAGMDLYFERHDGCAATIEDFIACFEDASKRDLSHFKLWYSQAGTPELVCSLAYDRHKKSAELKIEQALPPTPGDARKKPLHIPIRVGLIGGNGQEIPLVRDTGEAIEDGVLNLTRRSETFRFVDVPSAPVPSLLRGFSAPVNLTMSLSESDLAFLMAHDRDLFNRWQAANTFATRTLVDMVRRLKKGERATQRATAFARALEAAVSAPDLELAYRAELLKLPSQSDIAREIGRNVDPGLIFRAYRQLTRVVGSTLGAQLEDVYRATRDRGAFSPDAESAGRRALGNVALTLLAARGTAADVERLSDHFFNARNMTEEAHALVLIAGRSGTLREEALARFHDRWKDDHLVIDTWFAAQAQSPLRAALSQVKALTRHPLFSLTTPNKVRALIGAFALQNPVQFHRPDGAGYDFLAAQVLEIDGFNPSIAARLLGAFRAWATLESGRRAAAKKALQRIAKAGSLSRDVTEIVAKMLDQ</sequence>
<dbReference type="STRING" id="1029756.W911_12370"/>
<accession>V5SGD8</accession>
<evidence type="ECO:0000259" key="13">
    <source>
        <dbReference type="Pfam" id="PF01433"/>
    </source>
</evidence>
<comment type="cofactor">
    <cofactor evidence="2">
        <name>Zn(2+)</name>
        <dbReference type="ChEBI" id="CHEBI:29105"/>
    </cofactor>
</comment>
<dbReference type="InterPro" id="IPR045357">
    <property type="entry name" value="Aminopeptidase_N-like_N"/>
</dbReference>
<dbReference type="PRINTS" id="PR00756">
    <property type="entry name" value="ALADIPTASE"/>
</dbReference>
<dbReference type="InterPro" id="IPR024601">
    <property type="entry name" value="Peptidase_M1_pepN_C"/>
</dbReference>
<keyword evidence="10" id="KW-0862">Zinc</keyword>
<dbReference type="FunFam" id="2.60.40.1840:FF:000001">
    <property type="entry name" value="Aminopeptidase N"/>
    <property type="match status" value="1"/>
</dbReference>
<dbReference type="Gene3D" id="2.60.40.1840">
    <property type="match status" value="1"/>
</dbReference>
<protein>
    <recommendedName>
        <fullName evidence="5 12">Aminopeptidase N</fullName>
        <ecNumber evidence="4 12">3.4.11.2</ecNumber>
    </recommendedName>
</protein>
<evidence type="ECO:0000256" key="4">
    <source>
        <dbReference type="ARBA" id="ARBA00012564"/>
    </source>
</evidence>
<evidence type="ECO:0000259" key="16">
    <source>
        <dbReference type="Pfam" id="PF17900"/>
    </source>
</evidence>
<gene>
    <name evidence="17" type="primary">pepN</name>
    <name evidence="17" type="ORF">W911_12370</name>
</gene>
<dbReference type="InterPro" id="IPR014782">
    <property type="entry name" value="Peptidase_M1_dom"/>
</dbReference>
<keyword evidence="18" id="KW-1185">Reference proteome</keyword>
<feature type="domain" description="Peptidase M1 membrane alanine aminopeptidase" evidence="13">
    <location>
        <begin position="212"/>
        <end position="423"/>
    </location>
</feature>
<dbReference type="SUPFAM" id="SSF63737">
    <property type="entry name" value="Leukotriene A4 hydrolase N-terminal domain"/>
    <property type="match status" value="1"/>
</dbReference>
<keyword evidence="6 17" id="KW-0031">Aminopeptidase</keyword>
<dbReference type="Gene3D" id="3.30.2010.30">
    <property type="match status" value="1"/>
</dbReference>
<evidence type="ECO:0000256" key="8">
    <source>
        <dbReference type="ARBA" id="ARBA00022723"/>
    </source>
</evidence>
<dbReference type="CDD" id="cd09600">
    <property type="entry name" value="M1_APN"/>
    <property type="match status" value="1"/>
</dbReference>
<dbReference type="InterPro" id="IPR001930">
    <property type="entry name" value="Peptidase_M1"/>
</dbReference>
<keyword evidence="11" id="KW-0482">Metalloprotease</keyword>
<dbReference type="SUPFAM" id="SSF55486">
    <property type="entry name" value="Metalloproteases ('zincins'), catalytic domain"/>
    <property type="match status" value="1"/>
</dbReference>
<evidence type="ECO:0000256" key="2">
    <source>
        <dbReference type="ARBA" id="ARBA00001947"/>
    </source>
</evidence>
<dbReference type="InterPro" id="IPR027268">
    <property type="entry name" value="Peptidase_M4/M1_CTD_sf"/>
</dbReference>
<dbReference type="GO" id="GO:0006508">
    <property type="term" value="P:proteolysis"/>
    <property type="evidence" value="ECO:0007669"/>
    <property type="project" value="UniProtKB-UniRule"/>
</dbReference>
<dbReference type="RefSeq" id="WP_023787812.1">
    <property type="nucleotide sequence ID" value="NC_022997.1"/>
</dbReference>
<dbReference type="NCBIfam" id="TIGR02414">
    <property type="entry name" value="pepN_proteo"/>
    <property type="match status" value="1"/>
</dbReference>
<comment type="catalytic activity">
    <reaction evidence="1">
        <text>Release of an N-terminal amino acid, Xaa-|-Yaa- from a peptide, amide or arylamide. Xaa is preferably Ala, but may be most amino acids including Pro (slow action). When a terminal hydrophobic residue is followed by a prolyl residue, the two may be released as an intact Xaa-Pro dipeptide.</text>
        <dbReference type="EC" id="3.4.11.2"/>
    </reaction>
</comment>
<dbReference type="EMBL" id="CP006912">
    <property type="protein sequence ID" value="AHB49019.1"/>
    <property type="molecule type" value="Genomic_DNA"/>
</dbReference>
<dbReference type="InterPro" id="IPR042097">
    <property type="entry name" value="Aminopeptidase_N-like_N_sf"/>
</dbReference>
<evidence type="ECO:0000256" key="7">
    <source>
        <dbReference type="ARBA" id="ARBA00022670"/>
    </source>
</evidence>
<keyword evidence="9" id="KW-0378">Hydrolase</keyword>
<dbReference type="FunFam" id="3.30.2010.30:FF:000002">
    <property type="entry name" value="Putative aminopeptidase N"/>
    <property type="match status" value="1"/>
</dbReference>
<comment type="similarity">
    <text evidence="3">Belongs to the peptidase M1 family.</text>
</comment>
<keyword evidence="8" id="KW-0479">Metal-binding</keyword>
<feature type="domain" description="Peptidase M1 alanyl aminopeptidase C-terminal" evidence="15">
    <location>
        <begin position="538"/>
        <end position="861"/>
    </location>
</feature>
<dbReference type="InterPro" id="IPR037144">
    <property type="entry name" value="Peptidase_M1_pepN_C_sf"/>
</dbReference>
<dbReference type="Pfam" id="PF11940">
    <property type="entry name" value="DUF3458"/>
    <property type="match status" value="1"/>
</dbReference>
<evidence type="ECO:0000313" key="18">
    <source>
        <dbReference type="Proteomes" id="UP000018542"/>
    </source>
</evidence>
<evidence type="ECO:0000313" key="17">
    <source>
        <dbReference type="EMBL" id="AHB49019.1"/>
    </source>
</evidence>
<dbReference type="Proteomes" id="UP000018542">
    <property type="component" value="Chromosome"/>
</dbReference>
<dbReference type="Pfam" id="PF17900">
    <property type="entry name" value="Peptidase_M1_N"/>
    <property type="match status" value="1"/>
</dbReference>
<dbReference type="InterPro" id="IPR035414">
    <property type="entry name" value="Peptidase_M1_pepN_Ig-like"/>
</dbReference>
<organism evidence="17 18">
    <name type="scientific">Hyphomicrobium nitrativorans NL23</name>
    <dbReference type="NCBI Taxonomy" id="1029756"/>
    <lineage>
        <taxon>Bacteria</taxon>
        <taxon>Pseudomonadati</taxon>
        <taxon>Pseudomonadota</taxon>
        <taxon>Alphaproteobacteria</taxon>
        <taxon>Hyphomicrobiales</taxon>
        <taxon>Hyphomicrobiaceae</taxon>
        <taxon>Hyphomicrobium</taxon>
    </lineage>
</organism>
<evidence type="ECO:0000259" key="14">
    <source>
        <dbReference type="Pfam" id="PF11940"/>
    </source>
</evidence>
<dbReference type="EC" id="3.4.11.2" evidence="4 12"/>
<dbReference type="AlphaFoldDB" id="V5SGD8"/>
<dbReference type="GO" id="GO:0008270">
    <property type="term" value="F:zinc ion binding"/>
    <property type="evidence" value="ECO:0007669"/>
    <property type="project" value="InterPro"/>
</dbReference>
<dbReference type="KEGG" id="hni:W911_12370"/>
<evidence type="ECO:0000256" key="9">
    <source>
        <dbReference type="ARBA" id="ARBA00022801"/>
    </source>
</evidence>
<dbReference type="HOGENOM" id="CLU_007993_2_0_5"/>
<evidence type="ECO:0000256" key="5">
    <source>
        <dbReference type="ARBA" id="ARBA00015611"/>
    </source>
</evidence>
<evidence type="ECO:0000256" key="6">
    <source>
        <dbReference type="ARBA" id="ARBA00022438"/>
    </source>
</evidence>
<evidence type="ECO:0000256" key="3">
    <source>
        <dbReference type="ARBA" id="ARBA00010136"/>
    </source>
</evidence>
<feature type="domain" description="Aminopeptidase N-like N-terminal" evidence="16">
    <location>
        <begin position="3"/>
        <end position="173"/>
    </location>
</feature>
<dbReference type="PANTHER" id="PTHR46322:SF1">
    <property type="entry name" value="PUROMYCIN-SENSITIVE AMINOPEPTIDASE"/>
    <property type="match status" value="1"/>
</dbReference>
<evidence type="ECO:0000256" key="1">
    <source>
        <dbReference type="ARBA" id="ARBA00000098"/>
    </source>
</evidence>
<evidence type="ECO:0000256" key="12">
    <source>
        <dbReference type="NCBIfam" id="TIGR02414"/>
    </source>
</evidence>
<dbReference type="Gene3D" id="1.25.50.10">
    <property type="entry name" value="Peptidase M1, alanyl aminopeptidase, C-terminal domain"/>
    <property type="match status" value="1"/>
</dbReference>
<dbReference type="Gene3D" id="1.10.390.10">
    <property type="entry name" value="Neutral Protease Domain 2"/>
    <property type="match status" value="1"/>
</dbReference>
<dbReference type="PANTHER" id="PTHR46322">
    <property type="entry name" value="PUROMYCIN-SENSITIVE AMINOPEPTIDASE"/>
    <property type="match status" value="1"/>
</dbReference>
<dbReference type="InterPro" id="IPR012779">
    <property type="entry name" value="Peptidase_M1_pepN"/>
</dbReference>
<dbReference type="InterPro" id="IPR038438">
    <property type="entry name" value="PepN_Ig-like_sf"/>
</dbReference>
<evidence type="ECO:0000256" key="10">
    <source>
        <dbReference type="ARBA" id="ARBA00022833"/>
    </source>
</evidence>